<dbReference type="SMART" id="SM00530">
    <property type="entry name" value="HTH_XRE"/>
    <property type="match status" value="1"/>
</dbReference>
<protein>
    <submittedName>
        <fullName evidence="3">NB-ARC domain-containing protein</fullName>
    </submittedName>
</protein>
<dbReference type="Gene3D" id="3.40.50.300">
    <property type="entry name" value="P-loop containing nucleotide triphosphate hydrolases"/>
    <property type="match status" value="1"/>
</dbReference>
<dbReference type="SUPFAM" id="SSF47413">
    <property type="entry name" value="lambda repressor-like DNA-binding domains"/>
    <property type="match status" value="1"/>
</dbReference>
<dbReference type="InterPro" id="IPR036388">
    <property type="entry name" value="WH-like_DNA-bd_sf"/>
</dbReference>
<dbReference type="InterPro" id="IPR019734">
    <property type="entry name" value="TPR_rpt"/>
</dbReference>
<dbReference type="SUPFAM" id="SSF48452">
    <property type="entry name" value="TPR-like"/>
    <property type="match status" value="1"/>
</dbReference>
<dbReference type="SUPFAM" id="SSF52540">
    <property type="entry name" value="P-loop containing nucleoside triphosphate hydrolases"/>
    <property type="match status" value="1"/>
</dbReference>
<dbReference type="Proteomes" id="UP000245697">
    <property type="component" value="Unassembled WGS sequence"/>
</dbReference>
<dbReference type="PANTHER" id="PTHR47691:SF3">
    <property type="entry name" value="HTH-TYPE TRANSCRIPTIONAL REGULATOR RV0890C-RELATED"/>
    <property type="match status" value="1"/>
</dbReference>
<dbReference type="Gene3D" id="1.25.40.10">
    <property type="entry name" value="Tetratricopeptide repeat domain"/>
    <property type="match status" value="3"/>
</dbReference>
<evidence type="ECO:0000313" key="3">
    <source>
        <dbReference type="EMBL" id="PWK35816.1"/>
    </source>
</evidence>
<dbReference type="Pfam" id="PF13560">
    <property type="entry name" value="HTH_31"/>
    <property type="match status" value="1"/>
</dbReference>
<dbReference type="Gene3D" id="1.10.10.10">
    <property type="entry name" value="Winged helix-like DNA-binding domain superfamily/Winged helix DNA-binding domain"/>
    <property type="match status" value="1"/>
</dbReference>
<dbReference type="AlphaFoldDB" id="A0A316EVN0"/>
<dbReference type="PROSITE" id="PS50943">
    <property type="entry name" value="HTH_CROC1"/>
    <property type="match status" value="1"/>
</dbReference>
<evidence type="ECO:0000256" key="1">
    <source>
        <dbReference type="SAM" id="MobiDB-lite"/>
    </source>
</evidence>
<evidence type="ECO:0000313" key="4">
    <source>
        <dbReference type="Proteomes" id="UP000245697"/>
    </source>
</evidence>
<dbReference type="SMART" id="SM00028">
    <property type="entry name" value="TPR"/>
    <property type="match status" value="4"/>
</dbReference>
<comment type="caution">
    <text evidence="3">The sequence shown here is derived from an EMBL/GenBank/DDBJ whole genome shotgun (WGS) entry which is preliminary data.</text>
</comment>
<keyword evidence="4" id="KW-1185">Reference proteome</keyword>
<dbReference type="PRINTS" id="PR00364">
    <property type="entry name" value="DISEASERSIST"/>
</dbReference>
<dbReference type="Gene3D" id="1.10.260.40">
    <property type="entry name" value="lambda repressor-like DNA-binding domains"/>
    <property type="match status" value="1"/>
</dbReference>
<evidence type="ECO:0000259" key="2">
    <source>
        <dbReference type="PROSITE" id="PS50943"/>
    </source>
</evidence>
<reference evidence="3 4" key="1">
    <citation type="submission" date="2018-05" db="EMBL/GenBank/DDBJ databases">
        <title>Genomic Encyclopedia of Archaeal and Bacterial Type Strains, Phase II (KMG-II): from individual species to whole genera.</title>
        <authorList>
            <person name="Goeker M."/>
        </authorList>
    </citation>
    <scope>NUCLEOTIDE SEQUENCE [LARGE SCALE GENOMIC DNA]</scope>
    <source>
        <strain evidence="3 4">DSM 45184</strain>
    </source>
</reference>
<dbReference type="InterPro" id="IPR011990">
    <property type="entry name" value="TPR-like_helical_dom_sf"/>
</dbReference>
<organism evidence="3 4">
    <name type="scientific">Actinoplanes xinjiangensis</name>
    <dbReference type="NCBI Taxonomy" id="512350"/>
    <lineage>
        <taxon>Bacteria</taxon>
        <taxon>Bacillati</taxon>
        <taxon>Actinomycetota</taxon>
        <taxon>Actinomycetes</taxon>
        <taxon>Micromonosporales</taxon>
        <taxon>Micromonosporaceae</taxon>
        <taxon>Actinoplanes</taxon>
    </lineage>
</organism>
<gene>
    <name evidence="3" type="ORF">BC793_12517</name>
</gene>
<proteinExistence type="predicted"/>
<feature type="domain" description="HTH cro/C1-type" evidence="2">
    <location>
        <begin position="15"/>
        <end position="69"/>
    </location>
</feature>
<feature type="region of interest" description="Disordered" evidence="1">
    <location>
        <begin position="288"/>
        <end position="321"/>
    </location>
</feature>
<dbReference type="InterPro" id="IPR001387">
    <property type="entry name" value="Cro/C1-type_HTH"/>
</dbReference>
<feature type="region of interest" description="Disordered" evidence="1">
    <location>
        <begin position="788"/>
        <end position="838"/>
    </location>
</feature>
<sequence length="838" mass="87799">MLHVAGPHERLVSQLAQIKDVSGLSLRALATRAGLSSSSLSRYLTGRLVPPWDAVVALCRAVGRDPRPLRPIWAEADRAGAAPPPRRNDLPADLFDFTGRETEIARAEELLRTAGAVAIDGMAGVGKTSLAVHVAHRAAGAYPDGGLYLDLHGFTPGHEPLAPAVALERLLGALDVTHLPAAVDDRAALWRSELSRRRVLVVLDNAADTAQVRPLLPGAGRSAVLLTSRNRLISLDAVPPLSLTPLDGDDAARLFARAAGLTLRLSGDAPGGPSGGAATGLPADAAARLSRSAADADTGRPSGGAAGLSRPDTGRLAGGAAEDEGVEQVLAQCGGLPLALRMAGARLRHRPGWTVAVLAERLRDGANRFDAAFGMSLRQLDDRQRRVFRLLGVLPGGDFGTDAAVALTGLPRGRCAEVLDELVDAHLLQETSPGRFRMHDLIRQYAADLAAEDEAEAGTAVRRVLRHYLAVAAGAAPDWFDVEYPNLVAAFDTAVRLGDDEVVADLAPAMRVWFFRHRGTADHVRLLEKAADAAGRLGRDRQRASLLADLGFAHAAAGRLTEALDAYEAAAALADLAPPLTPAASANTAASASPAVFVKSAVAAGPDGAGRPKEDAAAEGELAAALALRTGFVLRDLSRYPEARERFQQARALFAATGNRGGESQALAFDGWVALRLGHRDDAAGLARAALDLAEGPARITGLITLGRATGSLPTLEEALRLAGEHRLPHQQAWCHNQIGLALRESGDFPAALDHHRRALVLLETLAEVQLEIECRRDHDETVRLATEAARTPAARDGPAAEDGPAAKDGPAAEEQQSAANGRPTGGRARPVESGLEG</sequence>
<dbReference type="PANTHER" id="PTHR47691">
    <property type="entry name" value="REGULATOR-RELATED"/>
    <property type="match status" value="1"/>
</dbReference>
<dbReference type="InterPro" id="IPR010982">
    <property type="entry name" value="Lambda_DNA-bd_dom_sf"/>
</dbReference>
<dbReference type="EMBL" id="QGGR01000025">
    <property type="protein sequence ID" value="PWK35816.1"/>
    <property type="molecule type" value="Genomic_DNA"/>
</dbReference>
<dbReference type="InterPro" id="IPR027417">
    <property type="entry name" value="P-loop_NTPase"/>
</dbReference>
<accession>A0A316EVN0</accession>
<dbReference type="GO" id="GO:0003677">
    <property type="term" value="F:DNA binding"/>
    <property type="evidence" value="ECO:0007669"/>
    <property type="project" value="InterPro"/>
</dbReference>
<name>A0A316EVN0_9ACTN</name>